<evidence type="ECO:0000313" key="19">
    <source>
        <dbReference type="EMBL" id="CAL5045675.1"/>
    </source>
</evidence>
<dbReference type="InterPro" id="IPR049883">
    <property type="entry name" value="NOTCH1_EGF-like"/>
</dbReference>
<evidence type="ECO:0000256" key="17">
    <source>
        <dbReference type="SAM" id="SignalP"/>
    </source>
</evidence>
<feature type="binding site" evidence="14">
    <location>
        <position position="469"/>
    </location>
    <ligand>
        <name>ATP</name>
        <dbReference type="ChEBI" id="CHEBI:30616"/>
    </ligand>
</feature>
<dbReference type="InterPro" id="IPR000742">
    <property type="entry name" value="EGF"/>
</dbReference>
<keyword evidence="11 16" id="KW-0472">Membrane</keyword>
<feature type="chain" id="PRO_5044877269" description="Protein kinase domain-containing protein" evidence="17">
    <location>
        <begin position="36"/>
        <end position="779"/>
    </location>
</feature>
<dbReference type="InterPro" id="IPR018097">
    <property type="entry name" value="EGF_Ca-bd_CS"/>
</dbReference>
<feature type="signal peptide" evidence="17">
    <location>
        <begin position="1"/>
        <end position="35"/>
    </location>
</feature>
<proteinExistence type="predicted"/>
<dbReference type="SMART" id="SM00179">
    <property type="entry name" value="EGF_CA"/>
    <property type="match status" value="1"/>
</dbReference>
<evidence type="ECO:0000313" key="20">
    <source>
        <dbReference type="Proteomes" id="UP001497457"/>
    </source>
</evidence>
<evidence type="ECO:0000256" key="9">
    <source>
        <dbReference type="ARBA" id="ARBA00022840"/>
    </source>
</evidence>
<dbReference type="Gene3D" id="1.10.510.10">
    <property type="entry name" value="Transferase(Phosphotransferase) domain 1"/>
    <property type="match status" value="1"/>
</dbReference>
<feature type="transmembrane region" description="Helical" evidence="16">
    <location>
        <begin position="369"/>
        <end position="390"/>
    </location>
</feature>
<keyword evidence="13" id="KW-0325">Glycoprotein</keyword>
<feature type="region of interest" description="Disordered" evidence="15">
    <location>
        <begin position="760"/>
        <end position="779"/>
    </location>
</feature>
<dbReference type="SMART" id="SM00220">
    <property type="entry name" value="S_TKc"/>
    <property type="match status" value="1"/>
</dbReference>
<evidence type="ECO:0000256" key="5">
    <source>
        <dbReference type="ARBA" id="ARBA00022692"/>
    </source>
</evidence>
<name>A0ABC9DX42_9POAL</name>
<dbReference type="SMART" id="SM00181">
    <property type="entry name" value="EGF"/>
    <property type="match status" value="2"/>
</dbReference>
<dbReference type="InterPro" id="IPR045274">
    <property type="entry name" value="WAK-like"/>
</dbReference>
<dbReference type="Pfam" id="PF00069">
    <property type="entry name" value="Pkinase"/>
    <property type="match status" value="1"/>
</dbReference>
<evidence type="ECO:0000256" key="10">
    <source>
        <dbReference type="ARBA" id="ARBA00022989"/>
    </source>
</evidence>
<dbReference type="EMBL" id="OZ075145">
    <property type="protein sequence ID" value="CAL5045675.1"/>
    <property type="molecule type" value="Genomic_DNA"/>
</dbReference>
<evidence type="ECO:0000259" key="18">
    <source>
        <dbReference type="PROSITE" id="PS50011"/>
    </source>
</evidence>
<keyword evidence="12" id="KW-1015">Disulfide bond</keyword>
<dbReference type="Pfam" id="PF13947">
    <property type="entry name" value="GUB_WAK_bind"/>
    <property type="match status" value="1"/>
</dbReference>
<evidence type="ECO:0000256" key="14">
    <source>
        <dbReference type="PROSITE-ProRule" id="PRU10141"/>
    </source>
</evidence>
<reference evidence="19 20" key="2">
    <citation type="submission" date="2024-10" db="EMBL/GenBank/DDBJ databases">
        <authorList>
            <person name="Ryan C."/>
        </authorList>
    </citation>
    <scope>NUCLEOTIDE SEQUENCE [LARGE SCALE GENOMIC DNA]</scope>
</reference>
<evidence type="ECO:0000256" key="7">
    <source>
        <dbReference type="ARBA" id="ARBA00022741"/>
    </source>
</evidence>
<sequence length="779" mass="87319">MEERRKRKRKRMRGKSLLLLVVTITMQSMEHRVAAYRDSTSLPLNCQRTCGNISVPYPFGIGYGCFRKGFEVKCDEEKKTAYLGENKRVKLLEINLYQGQVRVQNRISSSCHQDNNNPKFAEVYQPVLRLDSPYFTVSNTKNKFTAVGCATIAILYGQNENQLSGCTSFCNEHGIDNSTQCTGMGCCQASIPDNLKYLDALFVAANRINYSLVYEYSPCSYAFVVEKNWFNFSASYAKATNFRELYGANDTGVPMVLDWAVDSGTCEEAMKMERSYACISRHSECLDLPNALGYRCICAQGYQGNPYILYGCQDIDECLYPDLYPCDGKCINIFGGYNCSCIPGTQSKDPKTTPCTPIPDANQQTEVKVLTIGIFICSILVIVCISILLTRECQKRKLVKEKERLFRENGGPILHKQIQSRQIDTVILFTVEDLDTATNNFDKSTVLGTGGHGTVYKGSLSDQKVVAVKRSKVINMAQAEEFIQEIIVLSQINHRNVVRLLGCCLEVEVPMLVYEFIPNGTLFHLIHSKQDVRPPVSLEVRLRIAQESAEAIAFLHLSTNLPIVHGDVKSLNILLDENYMAKVTDFGASRMLRGADQCMTIVQGTIGYIDPEYFQERQLTEKSDVYSFGVVLLELITGKMAIYSEGNEEVKSLASSFILAMKEKRVGDMLDPSILGVGTEELLQEVAELGRQCLRDEGKERPSMYQVADKLKDIRGRWRELLLLLKHNETKVLIERPAVASADYLSASIYCTAPVLGMDRETPDEDHASTTSSTTLENV</sequence>
<dbReference type="PROSITE" id="PS00107">
    <property type="entry name" value="PROTEIN_KINASE_ATP"/>
    <property type="match status" value="1"/>
</dbReference>
<evidence type="ECO:0000256" key="8">
    <source>
        <dbReference type="ARBA" id="ARBA00022777"/>
    </source>
</evidence>
<dbReference type="CDD" id="cd00054">
    <property type="entry name" value="EGF_CA"/>
    <property type="match status" value="1"/>
</dbReference>
<dbReference type="InterPro" id="IPR001881">
    <property type="entry name" value="EGF-like_Ca-bd_dom"/>
</dbReference>
<keyword evidence="10 16" id="KW-1133">Transmembrane helix</keyword>
<dbReference type="Pfam" id="PF07645">
    <property type="entry name" value="EGF_CA"/>
    <property type="match status" value="1"/>
</dbReference>
<evidence type="ECO:0000256" key="11">
    <source>
        <dbReference type="ARBA" id="ARBA00023136"/>
    </source>
</evidence>
<gene>
    <name evidence="19" type="ORF">URODEC1_LOCUS88972</name>
</gene>
<keyword evidence="5 16" id="KW-0812">Transmembrane</keyword>
<protein>
    <recommendedName>
        <fullName evidence="18">Protein kinase domain-containing protein</fullName>
    </recommendedName>
</protein>
<evidence type="ECO:0000256" key="3">
    <source>
        <dbReference type="ARBA" id="ARBA00022536"/>
    </source>
</evidence>
<dbReference type="PROSITE" id="PS01187">
    <property type="entry name" value="EGF_CA"/>
    <property type="match status" value="1"/>
</dbReference>
<dbReference type="GO" id="GO:0016020">
    <property type="term" value="C:membrane"/>
    <property type="evidence" value="ECO:0007669"/>
    <property type="project" value="UniProtKB-SubCell"/>
</dbReference>
<comment type="subcellular location">
    <subcellularLocation>
        <location evidence="1">Membrane</location>
        <topology evidence="1">Single-pass type I membrane protein</topology>
    </subcellularLocation>
</comment>
<dbReference type="InterPro" id="IPR000719">
    <property type="entry name" value="Prot_kinase_dom"/>
</dbReference>
<dbReference type="GO" id="GO:0005524">
    <property type="term" value="F:ATP binding"/>
    <property type="evidence" value="ECO:0007669"/>
    <property type="project" value="UniProtKB-UniRule"/>
</dbReference>
<evidence type="ECO:0000256" key="4">
    <source>
        <dbReference type="ARBA" id="ARBA00022679"/>
    </source>
</evidence>
<dbReference type="SUPFAM" id="SSF57196">
    <property type="entry name" value="EGF/Laminin"/>
    <property type="match status" value="1"/>
</dbReference>
<keyword evidence="9 14" id="KW-0067">ATP-binding</keyword>
<evidence type="ECO:0000256" key="13">
    <source>
        <dbReference type="ARBA" id="ARBA00023180"/>
    </source>
</evidence>
<keyword evidence="7 14" id="KW-0547">Nucleotide-binding</keyword>
<feature type="domain" description="Protein kinase" evidence="18">
    <location>
        <begin position="441"/>
        <end position="722"/>
    </location>
</feature>
<dbReference type="InterPro" id="IPR011009">
    <property type="entry name" value="Kinase-like_dom_sf"/>
</dbReference>
<dbReference type="AlphaFoldDB" id="A0ABC9DX42"/>
<accession>A0ABC9DX42</accession>
<keyword evidence="2" id="KW-0723">Serine/threonine-protein kinase</keyword>
<dbReference type="CDD" id="cd14066">
    <property type="entry name" value="STKc_IRAK"/>
    <property type="match status" value="1"/>
</dbReference>
<evidence type="ECO:0000256" key="2">
    <source>
        <dbReference type="ARBA" id="ARBA00022527"/>
    </source>
</evidence>
<dbReference type="FunFam" id="3.30.200.20:FF:000043">
    <property type="entry name" value="Wall-associated receptor kinase 2"/>
    <property type="match status" value="1"/>
</dbReference>
<reference evidence="20" key="1">
    <citation type="submission" date="2024-06" db="EMBL/GenBank/DDBJ databases">
        <authorList>
            <person name="Ryan C."/>
        </authorList>
    </citation>
    <scope>NUCLEOTIDE SEQUENCE [LARGE SCALE GENOMIC DNA]</scope>
</reference>
<evidence type="ECO:0000256" key="16">
    <source>
        <dbReference type="SAM" id="Phobius"/>
    </source>
</evidence>
<evidence type="ECO:0000256" key="6">
    <source>
        <dbReference type="ARBA" id="ARBA00022729"/>
    </source>
</evidence>
<dbReference type="InterPro" id="IPR025287">
    <property type="entry name" value="WAK_GUB"/>
</dbReference>
<evidence type="ECO:0000256" key="15">
    <source>
        <dbReference type="SAM" id="MobiDB-lite"/>
    </source>
</evidence>
<organism evidence="19 20">
    <name type="scientific">Urochloa decumbens</name>
    <dbReference type="NCBI Taxonomy" id="240449"/>
    <lineage>
        <taxon>Eukaryota</taxon>
        <taxon>Viridiplantae</taxon>
        <taxon>Streptophyta</taxon>
        <taxon>Embryophyta</taxon>
        <taxon>Tracheophyta</taxon>
        <taxon>Spermatophyta</taxon>
        <taxon>Magnoliopsida</taxon>
        <taxon>Liliopsida</taxon>
        <taxon>Poales</taxon>
        <taxon>Poaceae</taxon>
        <taxon>PACMAD clade</taxon>
        <taxon>Panicoideae</taxon>
        <taxon>Panicodae</taxon>
        <taxon>Paniceae</taxon>
        <taxon>Melinidinae</taxon>
        <taxon>Urochloa</taxon>
    </lineage>
</organism>
<dbReference type="FunFam" id="1.10.510.10:FF:000084">
    <property type="entry name" value="Wall-associated receptor kinase 2"/>
    <property type="match status" value="1"/>
</dbReference>
<dbReference type="InterPro" id="IPR008271">
    <property type="entry name" value="Ser/Thr_kinase_AS"/>
</dbReference>
<dbReference type="PANTHER" id="PTHR27005:SF503">
    <property type="entry name" value="OS06G0142500 PROTEIN"/>
    <property type="match status" value="1"/>
</dbReference>
<dbReference type="SUPFAM" id="SSF56112">
    <property type="entry name" value="Protein kinase-like (PK-like)"/>
    <property type="match status" value="1"/>
</dbReference>
<keyword evidence="6 17" id="KW-0732">Signal</keyword>
<evidence type="ECO:0000256" key="12">
    <source>
        <dbReference type="ARBA" id="ARBA00023157"/>
    </source>
</evidence>
<keyword evidence="8" id="KW-0418">Kinase</keyword>
<dbReference type="PROSITE" id="PS50011">
    <property type="entry name" value="PROTEIN_KINASE_DOM"/>
    <property type="match status" value="1"/>
</dbReference>
<keyword evidence="20" id="KW-1185">Reference proteome</keyword>
<feature type="compositionally biased region" description="Polar residues" evidence="15">
    <location>
        <begin position="769"/>
        <end position="779"/>
    </location>
</feature>
<keyword evidence="4" id="KW-0808">Transferase</keyword>
<evidence type="ECO:0000256" key="1">
    <source>
        <dbReference type="ARBA" id="ARBA00004479"/>
    </source>
</evidence>
<dbReference type="Proteomes" id="UP001497457">
    <property type="component" value="Chromosome 35b"/>
</dbReference>
<dbReference type="GO" id="GO:0004674">
    <property type="term" value="F:protein serine/threonine kinase activity"/>
    <property type="evidence" value="ECO:0007669"/>
    <property type="project" value="UniProtKB-KW"/>
</dbReference>
<dbReference type="InterPro" id="IPR017441">
    <property type="entry name" value="Protein_kinase_ATP_BS"/>
</dbReference>
<keyword evidence="3" id="KW-0245">EGF-like domain</keyword>
<dbReference type="Gene3D" id="3.30.200.20">
    <property type="entry name" value="Phosphorylase Kinase, domain 1"/>
    <property type="match status" value="1"/>
</dbReference>
<dbReference type="Gene3D" id="2.10.25.10">
    <property type="entry name" value="Laminin"/>
    <property type="match status" value="1"/>
</dbReference>
<dbReference type="PANTHER" id="PTHR27005">
    <property type="entry name" value="WALL-ASSOCIATED RECEPTOR KINASE-LIKE 21"/>
    <property type="match status" value="1"/>
</dbReference>
<dbReference type="PROSITE" id="PS00108">
    <property type="entry name" value="PROTEIN_KINASE_ST"/>
    <property type="match status" value="1"/>
</dbReference>